<reference evidence="1 2" key="1">
    <citation type="journal article" date="2011" name="J. Bacteriol.">
        <title>Genome sequence of Taylorella equigenitalis MCE9, the causative agent of contagious equine metritis.</title>
        <authorList>
            <person name="Hebert L."/>
            <person name="Moumen B."/>
            <person name="Duquesne F."/>
            <person name="Breuil M.F."/>
            <person name="Laugier C."/>
            <person name="Batto J.M."/>
            <person name="Renault P."/>
            <person name="Petry S."/>
        </authorList>
    </citation>
    <scope>NUCLEOTIDE SEQUENCE [LARGE SCALE GENOMIC DNA]</scope>
    <source>
        <strain evidence="1 2">MCE9</strain>
    </source>
</reference>
<organism evidence="1 2">
    <name type="scientific">Taylorella equigenitalis (strain MCE9)</name>
    <dbReference type="NCBI Taxonomy" id="937774"/>
    <lineage>
        <taxon>Bacteria</taxon>
        <taxon>Pseudomonadati</taxon>
        <taxon>Pseudomonadota</taxon>
        <taxon>Betaproteobacteria</taxon>
        <taxon>Burkholderiales</taxon>
        <taxon>Alcaligenaceae</taxon>
        <taxon>Taylorella</taxon>
    </lineage>
</organism>
<gene>
    <name evidence="1" type="ordered locus">TEQUI_0131</name>
</gene>
<sequence length="126" mass="14951">MKNEQLKQLLNPIKEYLLSLSYSESLEKHRLIFKKYLVLRDDVGLFRELAKKDWGFLSYATDRVLKDKEVILNAIAYNPKAQKFIREYYEKGFETDIEFQIKKVEAIKKSQSLIKNDTKEVSNEIV</sequence>
<dbReference type="Proteomes" id="UP000007472">
    <property type="component" value="Chromosome"/>
</dbReference>
<name>A0A654KF90_TAYEM</name>
<dbReference type="KEGG" id="teq:TEQUI_0131"/>
<accession>A0A654KF90</accession>
<evidence type="ECO:0000313" key="2">
    <source>
        <dbReference type="Proteomes" id="UP000007472"/>
    </source>
</evidence>
<dbReference type="EMBL" id="CP002456">
    <property type="protein sequence ID" value="ADU91087.1"/>
    <property type="molecule type" value="Genomic_DNA"/>
</dbReference>
<protein>
    <recommendedName>
        <fullName evidence="3">DUF4116 domain-containing protein</fullName>
    </recommendedName>
</protein>
<dbReference type="AlphaFoldDB" id="A0A654KF90"/>
<proteinExistence type="predicted"/>
<evidence type="ECO:0008006" key="3">
    <source>
        <dbReference type="Google" id="ProtNLM"/>
    </source>
</evidence>
<evidence type="ECO:0000313" key="1">
    <source>
        <dbReference type="EMBL" id="ADU91087.1"/>
    </source>
</evidence>